<dbReference type="InterPro" id="IPR000477">
    <property type="entry name" value="RT_dom"/>
</dbReference>
<dbReference type="EMBL" id="JACGWJ010000242">
    <property type="protein sequence ID" value="KAL0293995.1"/>
    <property type="molecule type" value="Genomic_DNA"/>
</dbReference>
<proteinExistence type="predicted"/>
<accession>A0AAW2JK67</accession>
<reference evidence="2" key="2">
    <citation type="journal article" date="2024" name="Plant">
        <title>Genomic evolution and insights into agronomic trait innovations of Sesamum species.</title>
        <authorList>
            <person name="Miao H."/>
            <person name="Wang L."/>
            <person name="Qu L."/>
            <person name="Liu H."/>
            <person name="Sun Y."/>
            <person name="Le M."/>
            <person name="Wang Q."/>
            <person name="Wei S."/>
            <person name="Zheng Y."/>
            <person name="Lin W."/>
            <person name="Duan Y."/>
            <person name="Cao H."/>
            <person name="Xiong S."/>
            <person name="Wang X."/>
            <person name="Wei L."/>
            <person name="Li C."/>
            <person name="Ma Q."/>
            <person name="Ju M."/>
            <person name="Zhao R."/>
            <person name="Li G."/>
            <person name="Mu C."/>
            <person name="Tian Q."/>
            <person name="Mei H."/>
            <person name="Zhang T."/>
            <person name="Gao T."/>
            <person name="Zhang H."/>
        </authorList>
    </citation>
    <scope>NUCLEOTIDE SEQUENCE</scope>
    <source>
        <strain evidence="2">G02</strain>
    </source>
</reference>
<dbReference type="AlphaFoldDB" id="A0AAW2JK67"/>
<dbReference type="PANTHER" id="PTHR33116">
    <property type="entry name" value="REVERSE TRANSCRIPTASE ZINC-BINDING DOMAIN-CONTAINING PROTEIN-RELATED-RELATED"/>
    <property type="match status" value="1"/>
</dbReference>
<gene>
    <name evidence="2" type="ORF">Sradi_6909500</name>
</gene>
<feature type="domain" description="Reverse transcriptase" evidence="1">
    <location>
        <begin position="113"/>
        <end position="263"/>
    </location>
</feature>
<reference evidence="2" key="1">
    <citation type="submission" date="2020-06" db="EMBL/GenBank/DDBJ databases">
        <authorList>
            <person name="Li T."/>
            <person name="Hu X."/>
            <person name="Zhang T."/>
            <person name="Song X."/>
            <person name="Zhang H."/>
            <person name="Dai N."/>
            <person name="Sheng W."/>
            <person name="Hou X."/>
            <person name="Wei L."/>
        </authorList>
    </citation>
    <scope>NUCLEOTIDE SEQUENCE</scope>
    <source>
        <strain evidence="2">G02</strain>
        <tissue evidence="2">Leaf</tissue>
    </source>
</reference>
<sequence>MAEFQECILQIGLIGLPMKGVSAAFVRFYQQLLGGTQARRVLDLTYLSPWARHVLSADEAQALIRPFTKEEVKAAFFDIEDDRVTGLDGYSSAFYKAAWPIIGEEVSAPYLVGEFRPISCCNVLYKIISKLMVLRIRAIQGKLVSPSQNAFVLGRKIGDNILLAQELFSGYNQVRLPPRCELKVDLMKVYDSVEWDLLLASLQLFGFPAVFIGWIEECVTLTHFSVCLNDDTHGYFAGALGLRQGDPMPPYLFVRVMEAVFRRGLELYATLSGLVAYPQKSHLILSKAAQANRDASFLVLEFGEGHLPLLYLRLPLIAARLTISDCKPLLLKIDSRILGWDGVRLSFVGRLQLIKSVLMALVVYWAMTFILPKGIIKEVEKRLMSFLWRGTSNRGYSKVTWDLVCRPYEEGELSLRDVLALNQVLMSTHLWDVIRGDRDSIWVDWIFKNCLRDQTVWLARENTGSWS</sequence>
<evidence type="ECO:0000259" key="1">
    <source>
        <dbReference type="Pfam" id="PF00078"/>
    </source>
</evidence>
<comment type="caution">
    <text evidence="2">The sequence shown here is derived from an EMBL/GenBank/DDBJ whole genome shotgun (WGS) entry which is preliminary data.</text>
</comment>
<name>A0AAW2JK67_SESRA</name>
<evidence type="ECO:0000313" key="2">
    <source>
        <dbReference type="EMBL" id="KAL0293995.1"/>
    </source>
</evidence>
<protein>
    <recommendedName>
        <fullName evidence="1">Reverse transcriptase domain-containing protein</fullName>
    </recommendedName>
</protein>
<dbReference type="PANTHER" id="PTHR33116:SF76">
    <property type="entry name" value="DUF4283 DOMAIN-CONTAINING PROTEIN"/>
    <property type="match status" value="1"/>
</dbReference>
<dbReference type="Pfam" id="PF00078">
    <property type="entry name" value="RVT_1"/>
    <property type="match status" value="1"/>
</dbReference>
<organism evidence="2">
    <name type="scientific">Sesamum radiatum</name>
    <name type="common">Black benniseed</name>
    <dbReference type="NCBI Taxonomy" id="300843"/>
    <lineage>
        <taxon>Eukaryota</taxon>
        <taxon>Viridiplantae</taxon>
        <taxon>Streptophyta</taxon>
        <taxon>Embryophyta</taxon>
        <taxon>Tracheophyta</taxon>
        <taxon>Spermatophyta</taxon>
        <taxon>Magnoliopsida</taxon>
        <taxon>eudicotyledons</taxon>
        <taxon>Gunneridae</taxon>
        <taxon>Pentapetalae</taxon>
        <taxon>asterids</taxon>
        <taxon>lamiids</taxon>
        <taxon>Lamiales</taxon>
        <taxon>Pedaliaceae</taxon>
        <taxon>Sesamum</taxon>
    </lineage>
</organism>